<accession>A0A1H3VSP7</accession>
<dbReference type="OrthoDB" id="205088at2157"/>
<evidence type="ECO:0000313" key="2">
    <source>
        <dbReference type="Proteomes" id="UP000236755"/>
    </source>
</evidence>
<gene>
    <name evidence="1" type="ORF">SAMN04488065_0238</name>
</gene>
<dbReference type="SUPFAM" id="SSF56801">
    <property type="entry name" value="Acetyl-CoA synthetase-like"/>
    <property type="match status" value="1"/>
</dbReference>
<sequence>MRVLGDVVGRERRSDRTALRLDGRPDSYSDFCTTAWKAGHALSHLGVHAGSRVALAPDASLPVLTTLFGAACLGACVTFDTDAEARVVLTPVDEAVADRPSRKRVVYGDAPDDPSVTYWERVVWSENPVAPPGERSADEAVLADDGASLTHRDVLTAANRVVERAGIDAETAVALRASLADPRAVVAGVVAPLVAGGTVVVGDADADVVVADDPVATVNLSDISFGA</sequence>
<reference evidence="1 2" key="1">
    <citation type="submission" date="2016-10" db="EMBL/GenBank/DDBJ databases">
        <authorList>
            <person name="de Groot N.N."/>
        </authorList>
    </citation>
    <scope>NUCLEOTIDE SEQUENCE [LARGE SCALE GENOMIC DNA]</scope>
    <source>
        <strain evidence="1 2">CGMCC 1.8712</strain>
    </source>
</reference>
<evidence type="ECO:0000313" key="1">
    <source>
        <dbReference type="EMBL" id="SDZ77796.1"/>
    </source>
</evidence>
<dbReference type="Gene3D" id="3.40.50.12780">
    <property type="entry name" value="N-terminal domain of ligase-like"/>
    <property type="match status" value="1"/>
</dbReference>
<dbReference type="EMBL" id="FNQT01000001">
    <property type="protein sequence ID" value="SDZ77796.1"/>
    <property type="molecule type" value="Genomic_DNA"/>
</dbReference>
<evidence type="ECO:0008006" key="3">
    <source>
        <dbReference type="Google" id="ProtNLM"/>
    </source>
</evidence>
<dbReference type="RefSeq" id="WP_092630186.1">
    <property type="nucleotide sequence ID" value="NZ_FNQT01000001.1"/>
</dbReference>
<protein>
    <recommendedName>
        <fullName evidence="3">AMP-binding enzyme</fullName>
    </recommendedName>
</protein>
<name>A0A1H3VSP7_9EURY</name>
<dbReference type="STRING" id="555874.SAMN04488065_0238"/>
<dbReference type="AlphaFoldDB" id="A0A1H3VSP7"/>
<organism evidence="1 2">
    <name type="scientific">Haloplanus vescus</name>
    <dbReference type="NCBI Taxonomy" id="555874"/>
    <lineage>
        <taxon>Archaea</taxon>
        <taxon>Methanobacteriati</taxon>
        <taxon>Methanobacteriota</taxon>
        <taxon>Stenosarchaea group</taxon>
        <taxon>Halobacteria</taxon>
        <taxon>Halobacteriales</taxon>
        <taxon>Haloferacaceae</taxon>
        <taxon>Haloplanus</taxon>
    </lineage>
</organism>
<dbReference type="Proteomes" id="UP000236755">
    <property type="component" value="Unassembled WGS sequence"/>
</dbReference>
<keyword evidence="2" id="KW-1185">Reference proteome</keyword>
<dbReference type="InterPro" id="IPR042099">
    <property type="entry name" value="ANL_N_sf"/>
</dbReference>
<proteinExistence type="predicted"/>